<protein>
    <submittedName>
        <fullName evidence="1">Uncharacterized protein</fullName>
    </submittedName>
</protein>
<organism evidence="1 2">
    <name type="scientific">Dermacoccus abyssi</name>
    <dbReference type="NCBI Taxonomy" id="322596"/>
    <lineage>
        <taxon>Bacteria</taxon>
        <taxon>Bacillati</taxon>
        <taxon>Actinomycetota</taxon>
        <taxon>Actinomycetes</taxon>
        <taxon>Micrococcales</taxon>
        <taxon>Dermacoccaceae</taxon>
        <taxon>Dermacoccus</taxon>
    </lineage>
</organism>
<reference evidence="1 2" key="1">
    <citation type="submission" date="2018-08" db="EMBL/GenBank/DDBJ databases">
        <title>Whole genome sequence analysis of Dermacoccus abyssi bacteria isolated from Deep Mariana trench Micromonospora spp reveals genes involved in the environmental adaptation and production of secondary metabolites.</title>
        <authorList>
            <person name="Abdel-Mageed W.M."/>
            <person name="Lehri B."/>
            <person name="Nouioui I."/>
            <person name="Goodfellow I."/>
            <person name="Jaspars M."/>
            <person name="Karlyshev A."/>
        </authorList>
    </citation>
    <scope>NUCLEOTIDE SEQUENCE [LARGE SCALE GENOMIC DNA]</scope>
    <source>
        <strain evidence="1 2">MT1.1</strain>
    </source>
</reference>
<proteinExistence type="predicted"/>
<gene>
    <name evidence="1" type="ORF">D1832_00005</name>
</gene>
<accession>A0A417ZB75</accession>
<dbReference type="EMBL" id="QWLM01000001">
    <property type="protein sequence ID" value="RHW47887.1"/>
    <property type="molecule type" value="Genomic_DNA"/>
</dbReference>
<name>A0A417ZB75_9MICO</name>
<sequence length="77" mass="8275">MTTKRGVRSGELPNIGVGSTEAERCDLTSRDVLDIVQHEIDELSRAASLLGDGQPESVARLRHQAAILTVVLEKAGH</sequence>
<comment type="caution">
    <text evidence="1">The sequence shown here is derived from an EMBL/GenBank/DDBJ whole genome shotgun (WGS) entry which is preliminary data.</text>
</comment>
<evidence type="ECO:0000313" key="1">
    <source>
        <dbReference type="EMBL" id="RHW47887.1"/>
    </source>
</evidence>
<dbReference type="Proteomes" id="UP000285376">
    <property type="component" value="Unassembled WGS sequence"/>
</dbReference>
<evidence type="ECO:0000313" key="2">
    <source>
        <dbReference type="Proteomes" id="UP000285376"/>
    </source>
</evidence>
<dbReference type="RefSeq" id="WP_118912095.1">
    <property type="nucleotide sequence ID" value="NZ_CBCRVH010000001.1"/>
</dbReference>
<dbReference type="AlphaFoldDB" id="A0A417ZB75"/>